<reference evidence="2" key="1">
    <citation type="submission" date="2020-10" db="EMBL/GenBank/DDBJ databases">
        <authorList>
            <person name="Gilroy R."/>
        </authorList>
    </citation>
    <scope>NUCLEOTIDE SEQUENCE</scope>
    <source>
        <strain evidence="2">B3-2255</strain>
    </source>
</reference>
<gene>
    <name evidence="2" type="ORF">IAC87_02795</name>
</gene>
<dbReference type="AlphaFoldDB" id="A0A9D9NPW6"/>
<proteinExistence type="predicted"/>
<organism evidence="2 3">
    <name type="scientific">Candidatus Merdivivens faecigallinarum</name>
    <dbReference type="NCBI Taxonomy" id="2840871"/>
    <lineage>
        <taxon>Bacteria</taxon>
        <taxon>Pseudomonadati</taxon>
        <taxon>Bacteroidota</taxon>
        <taxon>Bacteroidia</taxon>
        <taxon>Bacteroidales</taxon>
        <taxon>Muribaculaceae</taxon>
        <taxon>Muribaculaceae incertae sedis</taxon>
        <taxon>Candidatus Merdivivens</taxon>
    </lineage>
</organism>
<accession>A0A9D9NPW6</accession>
<evidence type="ECO:0000256" key="1">
    <source>
        <dbReference type="SAM" id="SignalP"/>
    </source>
</evidence>
<feature type="chain" id="PRO_5038629755" description="Outer membrane protein beta-barrel domain-containing protein" evidence="1">
    <location>
        <begin position="25"/>
        <end position="201"/>
    </location>
</feature>
<comment type="caution">
    <text evidence="2">The sequence shown here is derived from an EMBL/GenBank/DDBJ whole genome shotgun (WGS) entry which is preliminary data.</text>
</comment>
<sequence length="201" mass="22235">MCGKFVRTAAVISLLLFSFNAAYAQTRTGDSEIRFSYGGAVYTPHVLSYSDSHDNSIYSFLVSNLSDPKNVRSSGILSLSYNYFLEDWLSVGGTVGTAFLYTDFVDNYSHTEFSSSMTHGYVSLMAGVRFHFLNKKWVRLYSDVNIGVNMLYGKNVSAVYSELAFQTSPFGISIGKKVSGFLELSIGTMYYGGNIGLSVRF</sequence>
<evidence type="ECO:0000313" key="3">
    <source>
        <dbReference type="Proteomes" id="UP000823772"/>
    </source>
</evidence>
<dbReference type="Proteomes" id="UP000823772">
    <property type="component" value="Unassembled WGS sequence"/>
</dbReference>
<evidence type="ECO:0008006" key="4">
    <source>
        <dbReference type="Google" id="ProtNLM"/>
    </source>
</evidence>
<dbReference type="EMBL" id="JADILY010000058">
    <property type="protein sequence ID" value="MBO8481457.1"/>
    <property type="molecule type" value="Genomic_DNA"/>
</dbReference>
<name>A0A9D9NPW6_9BACT</name>
<reference evidence="2" key="2">
    <citation type="journal article" date="2021" name="PeerJ">
        <title>Extensive microbial diversity within the chicken gut microbiome revealed by metagenomics and culture.</title>
        <authorList>
            <person name="Gilroy R."/>
            <person name="Ravi A."/>
            <person name="Getino M."/>
            <person name="Pursley I."/>
            <person name="Horton D.L."/>
            <person name="Alikhan N.F."/>
            <person name="Baker D."/>
            <person name="Gharbi K."/>
            <person name="Hall N."/>
            <person name="Watson M."/>
            <person name="Adriaenssens E.M."/>
            <person name="Foster-Nyarko E."/>
            <person name="Jarju S."/>
            <person name="Secka A."/>
            <person name="Antonio M."/>
            <person name="Oren A."/>
            <person name="Chaudhuri R.R."/>
            <person name="La Ragione R."/>
            <person name="Hildebrand F."/>
            <person name="Pallen M.J."/>
        </authorList>
    </citation>
    <scope>NUCLEOTIDE SEQUENCE</scope>
    <source>
        <strain evidence="2">B3-2255</strain>
    </source>
</reference>
<protein>
    <recommendedName>
        <fullName evidence="4">Outer membrane protein beta-barrel domain-containing protein</fullName>
    </recommendedName>
</protein>
<keyword evidence="1" id="KW-0732">Signal</keyword>
<feature type="signal peptide" evidence="1">
    <location>
        <begin position="1"/>
        <end position="24"/>
    </location>
</feature>
<evidence type="ECO:0000313" key="2">
    <source>
        <dbReference type="EMBL" id="MBO8481457.1"/>
    </source>
</evidence>